<evidence type="ECO:0000256" key="7">
    <source>
        <dbReference type="SAM" id="SignalP"/>
    </source>
</evidence>
<dbReference type="PANTHER" id="PTHR47966">
    <property type="entry name" value="BETA-SITE APP-CLEAVING ENZYME, ISOFORM A-RELATED"/>
    <property type="match status" value="1"/>
</dbReference>
<sequence>MHMRAAAALLPSAAICAGALRSAAGPAREGSGLSAGPSAWSAANASAVKQGLWLSPSSLTLELPPGLGAPEAPEGAAEAGLGGRLPPPKGVANYRQLMTNFADAQYVAYLDVGGQTMGAVLDTGSFEMVVFSSSCYSCGQAAKYSGRDSTTYVPGKRETEQSYGSGTAFSHDAWDSVRLGPFGSDNQTFWEVVDADMPVLATANFHAVVGLGPPETPAVDAWSSAESAAHTIFAMVEHIAQGIQEKSEIDWAMGKFDLAFQSNRRGTVLHNFGVAAFSICIGARPGADGYFVWNDTSHRDFPERFVRLPVVGAQTWTVDVSAVRLTPRLRHSRDGHIDVGCSAEQPCSAMIDSGTALLVVPSFAVSALAEQASKLNDDCSNIQDLPGLSFTMHGSTFTLPPDAYIGQVTGEVPAYMRLSPQLQLSPQLRRLGPHLQSRRLRSPNGTCELVVMESTAQSSTGPLFILGHPFFRAYYATFDLGSTARERAVHVAPATEQCTPAKAVPGDTALARLSAQGRRQVVPETPFWRRLEPSKMLMPHAVLKATTSQFVKV</sequence>
<evidence type="ECO:0000256" key="5">
    <source>
        <dbReference type="RuleBase" id="RU000454"/>
    </source>
</evidence>
<dbReference type="CDD" id="cd05471">
    <property type="entry name" value="pepsin_like"/>
    <property type="match status" value="1"/>
</dbReference>
<evidence type="ECO:0000313" key="10">
    <source>
        <dbReference type="Proteomes" id="UP001189429"/>
    </source>
</evidence>
<evidence type="ECO:0000256" key="2">
    <source>
        <dbReference type="ARBA" id="ARBA00022670"/>
    </source>
</evidence>
<dbReference type="InterPro" id="IPR001969">
    <property type="entry name" value="Aspartic_peptidase_AS"/>
</dbReference>
<comment type="similarity">
    <text evidence="1 5">Belongs to the peptidase A1 family.</text>
</comment>
<dbReference type="EMBL" id="CAUYUJ010015486">
    <property type="protein sequence ID" value="CAK0854541.1"/>
    <property type="molecule type" value="Genomic_DNA"/>
</dbReference>
<gene>
    <name evidence="9" type="ORF">PCOR1329_LOCUS45609</name>
</gene>
<evidence type="ECO:0000256" key="1">
    <source>
        <dbReference type="ARBA" id="ARBA00007447"/>
    </source>
</evidence>
<evidence type="ECO:0000256" key="6">
    <source>
        <dbReference type="SAM" id="MobiDB-lite"/>
    </source>
</evidence>
<keyword evidence="10" id="KW-1185">Reference proteome</keyword>
<dbReference type="PRINTS" id="PR00792">
    <property type="entry name" value="PEPSIN"/>
</dbReference>
<keyword evidence="3 5" id="KW-0064">Aspartyl protease</keyword>
<dbReference type="Proteomes" id="UP001189429">
    <property type="component" value="Unassembled WGS sequence"/>
</dbReference>
<evidence type="ECO:0000259" key="8">
    <source>
        <dbReference type="PROSITE" id="PS51767"/>
    </source>
</evidence>
<dbReference type="SUPFAM" id="SSF50630">
    <property type="entry name" value="Acid proteases"/>
    <property type="match status" value="1"/>
</dbReference>
<feature type="signal peptide" evidence="7">
    <location>
        <begin position="1"/>
        <end position="19"/>
    </location>
</feature>
<reference evidence="9" key="1">
    <citation type="submission" date="2023-10" db="EMBL/GenBank/DDBJ databases">
        <authorList>
            <person name="Chen Y."/>
            <person name="Shah S."/>
            <person name="Dougan E. K."/>
            <person name="Thang M."/>
            <person name="Chan C."/>
        </authorList>
    </citation>
    <scope>NUCLEOTIDE SEQUENCE [LARGE SCALE GENOMIC DNA]</scope>
</reference>
<organism evidence="9 10">
    <name type="scientific">Prorocentrum cordatum</name>
    <dbReference type="NCBI Taxonomy" id="2364126"/>
    <lineage>
        <taxon>Eukaryota</taxon>
        <taxon>Sar</taxon>
        <taxon>Alveolata</taxon>
        <taxon>Dinophyceae</taxon>
        <taxon>Prorocentrales</taxon>
        <taxon>Prorocentraceae</taxon>
        <taxon>Prorocentrum</taxon>
    </lineage>
</organism>
<evidence type="ECO:0000313" key="9">
    <source>
        <dbReference type="EMBL" id="CAK0854541.1"/>
    </source>
</evidence>
<feature type="chain" id="PRO_5045471205" description="Peptidase A1 domain-containing protein" evidence="7">
    <location>
        <begin position="20"/>
        <end position="553"/>
    </location>
</feature>
<dbReference type="PROSITE" id="PS00141">
    <property type="entry name" value="ASP_PROTEASE"/>
    <property type="match status" value="1"/>
</dbReference>
<evidence type="ECO:0000256" key="4">
    <source>
        <dbReference type="ARBA" id="ARBA00022801"/>
    </source>
</evidence>
<dbReference type="PROSITE" id="PS51767">
    <property type="entry name" value="PEPTIDASE_A1"/>
    <property type="match status" value="1"/>
</dbReference>
<comment type="caution">
    <text evidence="9">The sequence shown here is derived from an EMBL/GenBank/DDBJ whole genome shotgun (WGS) entry which is preliminary data.</text>
</comment>
<dbReference type="InterPro" id="IPR034164">
    <property type="entry name" value="Pepsin-like_dom"/>
</dbReference>
<evidence type="ECO:0000256" key="3">
    <source>
        <dbReference type="ARBA" id="ARBA00022750"/>
    </source>
</evidence>
<accession>A0ABN9U6B2</accession>
<dbReference type="InterPro" id="IPR033121">
    <property type="entry name" value="PEPTIDASE_A1"/>
</dbReference>
<feature type="region of interest" description="Disordered" evidence="6">
    <location>
        <begin position="64"/>
        <end position="84"/>
    </location>
</feature>
<feature type="compositionally biased region" description="Low complexity" evidence="6">
    <location>
        <begin position="64"/>
        <end position="79"/>
    </location>
</feature>
<name>A0ABN9U6B2_9DINO</name>
<dbReference type="Pfam" id="PF00026">
    <property type="entry name" value="Asp"/>
    <property type="match status" value="1"/>
</dbReference>
<proteinExistence type="inferred from homology"/>
<keyword evidence="2 5" id="KW-0645">Protease</keyword>
<keyword evidence="4 5" id="KW-0378">Hydrolase</keyword>
<dbReference type="PANTHER" id="PTHR47966:SF51">
    <property type="entry name" value="BETA-SITE APP-CLEAVING ENZYME, ISOFORM A-RELATED"/>
    <property type="match status" value="1"/>
</dbReference>
<dbReference type="InterPro" id="IPR001461">
    <property type="entry name" value="Aspartic_peptidase_A1"/>
</dbReference>
<dbReference type="Gene3D" id="2.40.70.10">
    <property type="entry name" value="Acid Proteases"/>
    <property type="match status" value="2"/>
</dbReference>
<dbReference type="InterPro" id="IPR021109">
    <property type="entry name" value="Peptidase_aspartic_dom_sf"/>
</dbReference>
<feature type="domain" description="Peptidase A1" evidence="8">
    <location>
        <begin position="106"/>
        <end position="488"/>
    </location>
</feature>
<keyword evidence="7" id="KW-0732">Signal</keyword>
<protein>
    <recommendedName>
        <fullName evidence="8">Peptidase A1 domain-containing protein</fullName>
    </recommendedName>
</protein>